<dbReference type="SMART" id="SM00450">
    <property type="entry name" value="RHOD"/>
    <property type="match status" value="4"/>
</dbReference>
<dbReference type="SUPFAM" id="SSF52821">
    <property type="entry name" value="Rhodanese/Cell cycle control phosphatase"/>
    <property type="match status" value="4"/>
</dbReference>
<evidence type="ECO:0000313" key="2">
    <source>
        <dbReference type="EMBL" id="PXW60159.1"/>
    </source>
</evidence>
<dbReference type="Gene3D" id="3.40.250.10">
    <property type="entry name" value="Rhodanese-like domain"/>
    <property type="match status" value="4"/>
</dbReference>
<keyword evidence="3" id="KW-1185">Reference proteome</keyword>
<evidence type="ECO:0000259" key="1">
    <source>
        <dbReference type="PROSITE" id="PS50206"/>
    </source>
</evidence>
<dbReference type="Proteomes" id="UP000248021">
    <property type="component" value="Unassembled WGS sequence"/>
</dbReference>
<sequence length="529" mass="57508">MNEISATELMKTISSDEEIAIVDIREKGHFGLEHLLHAANIPFSELETGILLQVPRRTTRIVLIDGIDSVAPRAEERLRELGYVTIDRLTGGVDAWREAGGEVFIGEDVTPKAFGEIVEEELHTPALNPQDVEALIGKGEDVVILDGRTWPEHHGVSIPGSISVPNGELLLRLPDLVKDPQTTVVVTCAGRTRSIIGAQTLINAGVENPVYALRGGTQAWRMAGLSLHNGSTNRFAEVTPEGAARAEAFANDLRRKTDIPDIAQADVERVAAEGQRNLYRLDVRTREEFDDGHIAGSVHAPGGQLVQGVIRWCAVRKGLLVLIDSAPFVRAVSAAHWLRQMGYDARVLEGGVAGATAQVVKDDPPPAIPSLASVALVDADRARHLRAGKALTIDVGASMDYRHSHIAGAVWAIRPRLEALRERVQQADSIIVYSAVAARALLFAADLKRLFPDRDVCVLDGGLSAWVAAGGEVETTPHAPPDEACIDYLFWAHDRQKGNDAATLQYFNWEHGLPNQINRDGTSEFRILK</sequence>
<dbReference type="GO" id="GO:0016740">
    <property type="term" value="F:transferase activity"/>
    <property type="evidence" value="ECO:0007669"/>
    <property type="project" value="UniProtKB-KW"/>
</dbReference>
<dbReference type="PROSITE" id="PS50206">
    <property type="entry name" value="RHODANESE_3"/>
    <property type="match status" value="4"/>
</dbReference>
<dbReference type="PANTHER" id="PTHR43031:SF1">
    <property type="entry name" value="PYRIDINE NUCLEOTIDE-DISULPHIDE OXIDOREDUCTASE"/>
    <property type="match status" value="1"/>
</dbReference>
<comment type="caution">
    <text evidence="2">The sequence shown here is derived from an EMBL/GenBank/DDBJ whole genome shotgun (WGS) entry which is preliminary data.</text>
</comment>
<dbReference type="Pfam" id="PF00581">
    <property type="entry name" value="Rhodanese"/>
    <property type="match status" value="4"/>
</dbReference>
<dbReference type="PANTHER" id="PTHR43031">
    <property type="entry name" value="FAD-DEPENDENT OXIDOREDUCTASE"/>
    <property type="match status" value="1"/>
</dbReference>
<gene>
    <name evidence="2" type="ORF">C7450_104211</name>
</gene>
<dbReference type="InterPro" id="IPR036873">
    <property type="entry name" value="Rhodanese-like_dom_sf"/>
</dbReference>
<dbReference type="InterPro" id="IPR001763">
    <property type="entry name" value="Rhodanese-like_dom"/>
</dbReference>
<feature type="domain" description="Rhodanese" evidence="1">
    <location>
        <begin position="281"/>
        <end position="360"/>
    </location>
</feature>
<dbReference type="InterPro" id="IPR050229">
    <property type="entry name" value="GlpE_sulfurtransferase"/>
</dbReference>
<dbReference type="EMBL" id="QJJK01000004">
    <property type="protein sequence ID" value="PXW60159.1"/>
    <property type="molecule type" value="Genomic_DNA"/>
</dbReference>
<name>A0A2V3U8Y5_9HYPH</name>
<feature type="domain" description="Rhodanese" evidence="1">
    <location>
        <begin position="15"/>
        <end position="105"/>
    </location>
</feature>
<proteinExistence type="predicted"/>
<protein>
    <submittedName>
        <fullName evidence="2">Rhodanese-related sulfurtransferase</fullName>
    </submittedName>
</protein>
<feature type="domain" description="Rhodanese" evidence="1">
    <location>
        <begin position="386"/>
        <end position="475"/>
    </location>
</feature>
<dbReference type="RefSeq" id="WP_170147200.1">
    <property type="nucleotide sequence ID" value="NZ_JAHBRY010000001.1"/>
</dbReference>
<organism evidence="2 3">
    <name type="scientific">Chelatococcus asaccharovorans</name>
    <dbReference type="NCBI Taxonomy" id="28210"/>
    <lineage>
        <taxon>Bacteria</taxon>
        <taxon>Pseudomonadati</taxon>
        <taxon>Pseudomonadota</taxon>
        <taxon>Alphaproteobacteria</taxon>
        <taxon>Hyphomicrobiales</taxon>
        <taxon>Chelatococcaceae</taxon>
        <taxon>Chelatococcus</taxon>
    </lineage>
</organism>
<dbReference type="AlphaFoldDB" id="A0A2V3U8Y5"/>
<reference evidence="2 3" key="1">
    <citation type="submission" date="2018-05" db="EMBL/GenBank/DDBJ databases">
        <title>Genomic Encyclopedia of Type Strains, Phase IV (KMG-IV): sequencing the most valuable type-strain genomes for metagenomic binning, comparative biology and taxonomic classification.</title>
        <authorList>
            <person name="Goeker M."/>
        </authorList>
    </citation>
    <scope>NUCLEOTIDE SEQUENCE [LARGE SCALE GENOMIC DNA]</scope>
    <source>
        <strain evidence="2 3">DSM 6462</strain>
    </source>
</reference>
<evidence type="ECO:0000313" key="3">
    <source>
        <dbReference type="Proteomes" id="UP000248021"/>
    </source>
</evidence>
<feature type="domain" description="Rhodanese" evidence="1">
    <location>
        <begin position="138"/>
        <end position="229"/>
    </location>
</feature>
<accession>A0A2V3U8Y5</accession>
<keyword evidence="2" id="KW-0808">Transferase</keyword>